<keyword evidence="8" id="KW-1185">Reference proteome</keyword>
<dbReference type="SUPFAM" id="SSF47459">
    <property type="entry name" value="HLH, helix-loop-helix DNA-binding domain"/>
    <property type="match status" value="1"/>
</dbReference>
<dbReference type="PROSITE" id="PS50888">
    <property type="entry name" value="BHLH"/>
    <property type="match status" value="1"/>
</dbReference>
<dbReference type="Pfam" id="PF00010">
    <property type="entry name" value="HLH"/>
    <property type="match status" value="1"/>
</dbReference>
<dbReference type="HOGENOM" id="CLU_053770_0_0_1"/>
<dbReference type="KEGG" id="ogl:127767542"/>
<proteinExistence type="inferred from homology"/>
<dbReference type="RefSeq" id="XP_052148875.1">
    <property type="nucleotide sequence ID" value="XM_052292915.1"/>
</dbReference>
<keyword evidence="3" id="KW-0805">Transcription regulation</keyword>
<sequence length="397" mass="40723">METFGWAGGGQLMHHDDIYLPRSVGCGRPFELDDAFLGACFGAQLQCDGGVGGGDGGGCLQGTSGFGAVAGDPLGLLCSGDVFASVAEGAGGAHDDGLLDAALAFSRNQLGGAACDGSDGGAVSNGAMLSSYSGTTGGNISSGESNNYSGGGGGYDAEVVSPTSTMSAATQSLHPKRKLYDDHHHPAGIAAAAAAPPLAPCPRPTTGAVAAKRRASTSATSITFGHQPHHHHAGATTAGYEPDMEAMAQVKEMIYRAAAMRPVHLGTEAAADKPRRKNVRISSDPQTVAARLRRERVSDRLRVLQKLVPGGNKMDTASMLDEAASYLKFLKSQVQKLETLGTTTTTSKLPQQYYSGNINSSNNHHGFLGFAANNNTISAGYANSNAGNATKLLEHCG</sequence>
<evidence type="ECO:0000256" key="4">
    <source>
        <dbReference type="ARBA" id="ARBA00023163"/>
    </source>
</evidence>
<dbReference type="GO" id="GO:0046983">
    <property type="term" value="F:protein dimerization activity"/>
    <property type="evidence" value="ECO:0007669"/>
    <property type="project" value="InterPro"/>
</dbReference>
<evidence type="ECO:0000256" key="3">
    <source>
        <dbReference type="ARBA" id="ARBA00023015"/>
    </source>
</evidence>
<feature type="domain" description="BHLH" evidence="6">
    <location>
        <begin position="281"/>
        <end position="330"/>
    </location>
</feature>
<dbReference type="GO" id="GO:0005634">
    <property type="term" value="C:nucleus"/>
    <property type="evidence" value="ECO:0007669"/>
    <property type="project" value="UniProtKB-SubCell"/>
</dbReference>
<dbReference type="SMART" id="SM00353">
    <property type="entry name" value="HLH"/>
    <property type="match status" value="1"/>
</dbReference>
<keyword evidence="5" id="KW-0539">Nucleus</keyword>
<dbReference type="RefSeq" id="XP_052148883.1">
    <property type="nucleotide sequence ID" value="XM_052292923.1"/>
</dbReference>
<dbReference type="STRING" id="4538.I1NR46"/>
<organism evidence="7 8">
    <name type="scientific">Oryza glaberrima</name>
    <name type="common">African rice</name>
    <dbReference type="NCBI Taxonomy" id="4538"/>
    <lineage>
        <taxon>Eukaryota</taxon>
        <taxon>Viridiplantae</taxon>
        <taxon>Streptophyta</taxon>
        <taxon>Embryophyta</taxon>
        <taxon>Tracheophyta</taxon>
        <taxon>Spermatophyta</taxon>
        <taxon>Magnoliopsida</taxon>
        <taxon>Liliopsida</taxon>
        <taxon>Poales</taxon>
        <taxon>Poaceae</taxon>
        <taxon>BOP clade</taxon>
        <taxon>Oryzoideae</taxon>
        <taxon>Oryzeae</taxon>
        <taxon>Oryzinae</taxon>
        <taxon>Oryza</taxon>
    </lineage>
</organism>
<name>I1NR46_ORYGL</name>
<reference evidence="7 8" key="2">
    <citation type="submission" date="2018-04" db="EMBL/GenBank/DDBJ databases">
        <title>OglaRS2 (Oryza glaberrima Reference Sequence Version 2).</title>
        <authorList>
            <person name="Zhang J."/>
            <person name="Kudrna D."/>
            <person name="Lee S."/>
            <person name="Talag J."/>
            <person name="Rajasekar S."/>
            <person name="Wing R.A."/>
        </authorList>
    </citation>
    <scope>NUCLEOTIDE SEQUENCE [LARGE SCALE GENOMIC DNA]</scope>
    <source>
        <strain evidence="7 8">cv. IRGC 96717</strain>
    </source>
</reference>
<dbReference type="InterPro" id="IPR011598">
    <property type="entry name" value="bHLH_dom"/>
</dbReference>
<evidence type="ECO:0000313" key="7">
    <source>
        <dbReference type="EnsemblPlants" id="ORGLA01G0233600.1"/>
    </source>
</evidence>
<gene>
    <name evidence="7" type="primary">LOC127767542</name>
</gene>
<evidence type="ECO:0000259" key="6">
    <source>
        <dbReference type="PROSITE" id="PS50888"/>
    </source>
</evidence>
<dbReference type="PANTHER" id="PTHR45914:SF12">
    <property type="entry name" value="TRANSCRIPTION FACTOR BHLH87"/>
    <property type="match status" value="1"/>
</dbReference>
<dbReference type="GO" id="GO:0003700">
    <property type="term" value="F:DNA-binding transcription factor activity"/>
    <property type="evidence" value="ECO:0007669"/>
    <property type="project" value="InterPro"/>
</dbReference>
<accession>I1NR46</accession>
<dbReference type="InterPro" id="IPR036638">
    <property type="entry name" value="HLH_DNA-bd_sf"/>
</dbReference>
<comment type="subcellular location">
    <subcellularLocation>
        <location evidence="1">Nucleus</location>
    </subcellularLocation>
</comment>
<evidence type="ECO:0000256" key="5">
    <source>
        <dbReference type="ARBA" id="ARBA00023242"/>
    </source>
</evidence>
<keyword evidence="4" id="KW-0804">Transcription</keyword>
<dbReference type="EnsemblPlants" id="ORGLA01G0233600.1">
    <property type="protein sequence ID" value="ORGLA01G0233600.1"/>
    <property type="gene ID" value="ORGLA01G0233600"/>
</dbReference>
<dbReference type="OMA" id="CYDAEVV"/>
<dbReference type="AlphaFoldDB" id="I1NR46"/>
<protein>
    <recommendedName>
        <fullName evidence="6">BHLH domain-containing protein</fullName>
    </recommendedName>
</protein>
<dbReference type="Gene3D" id="4.10.280.10">
    <property type="entry name" value="Helix-loop-helix DNA-binding domain"/>
    <property type="match status" value="1"/>
</dbReference>
<dbReference type="CDD" id="cd11454">
    <property type="entry name" value="bHLH_AtIND_like"/>
    <property type="match status" value="1"/>
</dbReference>
<dbReference type="eggNOG" id="ENOG502QR69">
    <property type="taxonomic scope" value="Eukaryota"/>
</dbReference>
<dbReference type="PANTHER" id="PTHR45914">
    <property type="entry name" value="TRANSCRIPTION FACTOR HEC3-RELATED"/>
    <property type="match status" value="1"/>
</dbReference>
<evidence type="ECO:0000313" key="8">
    <source>
        <dbReference type="Proteomes" id="UP000007306"/>
    </source>
</evidence>
<dbReference type="Proteomes" id="UP000007306">
    <property type="component" value="Chromosome 1"/>
</dbReference>
<dbReference type="InterPro" id="IPR045843">
    <property type="entry name" value="IND-like"/>
</dbReference>
<reference evidence="7" key="1">
    <citation type="submission" date="2015-06" db="UniProtKB">
        <authorList>
            <consortium name="EnsemblPlants"/>
        </authorList>
    </citation>
    <scope>IDENTIFICATION</scope>
</reference>
<comment type="similarity">
    <text evidence="2">Belongs to the bHLH protein family.</text>
</comment>
<dbReference type="Gramene" id="ORGLA01G0233600.1">
    <property type="protein sequence ID" value="ORGLA01G0233600.1"/>
    <property type="gene ID" value="ORGLA01G0233600"/>
</dbReference>
<evidence type="ECO:0000256" key="2">
    <source>
        <dbReference type="ARBA" id="ARBA00005510"/>
    </source>
</evidence>
<dbReference type="GeneID" id="127767542"/>
<evidence type="ECO:0000256" key="1">
    <source>
        <dbReference type="ARBA" id="ARBA00004123"/>
    </source>
</evidence>